<name>X1DAX2_9ZZZZ</name>
<organism evidence="1">
    <name type="scientific">marine sediment metagenome</name>
    <dbReference type="NCBI Taxonomy" id="412755"/>
    <lineage>
        <taxon>unclassified sequences</taxon>
        <taxon>metagenomes</taxon>
        <taxon>ecological metagenomes</taxon>
    </lineage>
</organism>
<sequence length="60" mass="6975">MPEITIEEIAEIRNAVRVINLAAETVDYHYPARIESNLVEIREQVKRIDKLLPNFIDLQA</sequence>
<accession>X1DAX2</accession>
<comment type="caution">
    <text evidence="1">The sequence shown here is derived from an EMBL/GenBank/DDBJ whole genome shotgun (WGS) entry which is preliminary data.</text>
</comment>
<protein>
    <submittedName>
        <fullName evidence="1">Uncharacterized protein</fullName>
    </submittedName>
</protein>
<dbReference type="EMBL" id="BART01031792">
    <property type="protein sequence ID" value="GAH17392.1"/>
    <property type="molecule type" value="Genomic_DNA"/>
</dbReference>
<proteinExistence type="predicted"/>
<reference evidence="1" key="1">
    <citation type="journal article" date="2014" name="Front. Microbiol.">
        <title>High frequency of phylogenetically diverse reductive dehalogenase-homologous genes in deep subseafloor sedimentary metagenomes.</title>
        <authorList>
            <person name="Kawai M."/>
            <person name="Futagami T."/>
            <person name="Toyoda A."/>
            <person name="Takaki Y."/>
            <person name="Nishi S."/>
            <person name="Hori S."/>
            <person name="Arai W."/>
            <person name="Tsubouchi T."/>
            <person name="Morono Y."/>
            <person name="Uchiyama I."/>
            <person name="Ito T."/>
            <person name="Fujiyama A."/>
            <person name="Inagaki F."/>
            <person name="Takami H."/>
        </authorList>
    </citation>
    <scope>NUCLEOTIDE SEQUENCE</scope>
    <source>
        <strain evidence="1">Expedition CK06-06</strain>
    </source>
</reference>
<evidence type="ECO:0000313" key="1">
    <source>
        <dbReference type="EMBL" id="GAH17392.1"/>
    </source>
</evidence>
<gene>
    <name evidence="1" type="ORF">S01H4_55139</name>
</gene>
<dbReference type="AlphaFoldDB" id="X1DAX2"/>